<comment type="caution">
    <text evidence="6">The sequence shown here is derived from an EMBL/GenBank/DDBJ whole genome shotgun (WGS) entry which is preliminary data.</text>
</comment>
<sequence>MAEPSQRTLWCAFLDDLQRPFSVDCALGVDTIDKVKNEIWSKNQHKLARSDYPELDLYSPSSPVKNILTKENLVHLHPRKRILSDFPRSNDPEIDVVIIRPQEQQQSELGDYPERGKRVEYEYERGKLPYKPPRRNTLLGSLGRAWDYQVSPHLIRELRRRMLQHYTAFIENRTDKQHVPLYLFLSGAGTGKSRNAAELHKTAFDCFNGTHFPKNDDDELARREDELARLLENPFVFHITMENGTSINTSRDENPWKAIGSRMLLQLLGEPDNTEWHQPFPEDVLDSVINQCDLETRAIFIIVDGLHNVTRFGEDAWDETLTNLGQLAHWGGFVVVCATSTVSGPVEHILKGSRRIRVSLPCEPLEVPTIDQKPVIETKNNIVAEMLVKDCDGHGRALEMVSSLYRRGLLSGDPGPDVKEIARQLSETYAGTIPDEPVALSMVKAVMVNKLLKKNEFIPGTQTTPDAVCQNGLIRFQSVEAPSAQGYLRISYMWILVLCITYPKTPFFEELQFLDYRAYRANANPGEPGRLSWEDFESIMVKVRKIKSHAFDDGVQVTIGDIHRGAVMSPEIAKVSFTNYHLSDIVSKYKIEPTWTNSSNEKEWKIETASSETLPTQIIDLREHKHIVLNGKNASDADAFLSLDSISTRNEVHQYKDIRDGSKVKFNDERKKAAGDNDIFCLFCTSNSPKLLQFVPYGSVVVTAKNWNDYFGPYAARSFIYARKAKEKKSDEEISLQGKKREYSQIS</sequence>
<feature type="region of interest" description="Disordered" evidence="4">
    <location>
        <begin position="728"/>
        <end position="747"/>
    </location>
</feature>
<dbReference type="eggNOG" id="ENOG502RY76">
    <property type="taxonomic scope" value="Eukaryota"/>
</dbReference>
<organism evidence="6">
    <name type="scientific">Talaromyces marneffei PM1</name>
    <dbReference type="NCBI Taxonomy" id="1077442"/>
    <lineage>
        <taxon>Eukaryota</taxon>
        <taxon>Fungi</taxon>
        <taxon>Dikarya</taxon>
        <taxon>Ascomycota</taxon>
        <taxon>Pezizomycotina</taxon>
        <taxon>Eurotiomycetes</taxon>
        <taxon>Eurotiomycetidae</taxon>
        <taxon>Eurotiales</taxon>
        <taxon>Trichocomaceae</taxon>
        <taxon>Talaromyces</taxon>
        <taxon>Talaromyces sect. Talaromyces</taxon>
    </lineage>
</organism>
<dbReference type="GO" id="GO:0043657">
    <property type="term" value="C:host cell"/>
    <property type="evidence" value="ECO:0007669"/>
    <property type="project" value="UniProtKB-SubCell"/>
</dbReference>
<keyword evidence="3" id="KW-0964">Secreted</keyword>
<dbReference type="HOGENOM" id="CLU_018458_0_0_1"/>
<evidence type="ECO:0000256" key="4">
    <source>
        <dbReference type="SAM" id="MobiDB-lite"/>
    </source>
</evidence>
<dbReference type="AlphaFoldDB" id="A0A093XSY0"/>
<reference key="1">
    <citation type="journal article" date="2014" name="PLoS Genet.">
        <title>Signature Gene Expression Reveals Novel Clues to the Molecular Mechanisms of Dimorphic Transition in Penicillium marneffei.</title>
        <authorList>
            <person name="Yang E."/>
            <person name="Wang G."/>
            <person name="Cai J."/>
            <person name="Woo P.C."/>
            <person name="Lau S.K."/>
            <person name="Yuen K.-Y."/>
            <person name="Chow W.-N."/>
            <person name="Lin X."/>
        </authorList>
    </citation>
    <scope>NUCLEOTIDE SEQUENCE [LARGE SCALE GENOMIC DNA]</scope>
    <source>
        <strain>PM1</strain>
    </source>
</reference>
<comment type="subcellular location">
    <subcellularLocation>
        <location evidence="1">Host cell</location>
    </subcellularLocation>
    <subcellularLocation>
        <location evidence="2">Secreted</location>
    </subcellularLocation>
</comment>
<reference evidence="6" key="2">
    <citation type="journal article" date="2014" name="PLoS Genet.">
        <title>Signature gene expression reveals novel clues to the molecular mechanisms of dimorphic transition in Penicillium marneffei.</title>
        <authorList>
            <person name="Yang E."/>
            <person name="Wang G."/>
            <person name="Cai J."/>
            <person name="Woo P.C."/>
            <person name="Lau S.K."/>
            <person name="Yuen K.-Y."/>
            <person name="Chow W.-N."/>
            <person name="Lin X."/>
        </authorList>
    </citation>
    <scope>NUCLEOTIDE SEQUENCE</scope>
    <source>
        <strain evidence="6">PM1</strain>
    </source>
</reference>
<dbReference type="Pfam" id="PF20147">
    <property type="entry name" value="Crinkler"/>
    <property type="match status" value="1"/>
</dbReference>
<dbReference type="GO" id="GO:0005576">
    <property type="term" value="C:extracellular region"/>
    <property type="evidence" value="ECO:0007669"/>
    <property type="project" value="UniProtKB-SubCell"/>
</dbReference>
<evidence type="ECO:0000256" key="3">
    <source>
        <dbReference type="ARBA" id="ARBA00022525"/>
    </source>
</evidence>
<gene>
    <name evidence="6" type="ORF">GQ26_0120990</name>
</gene>
<evidence type="ECO:0000259" key="5">
    <source>
        <dbReference type="Pfam" id="PF20147"/>
    </source>
</evidence>
<evidence type="ECO:0000256" key="2">
    <source>
        <dbReference type="ARBA" id="ARBA00004613"/>
    </source>
</evidence>
<protein>
    <recommendedName>
        <fullName evidence="5">Crinkler effector protein N-terminal domain-containing protein</fullName>
    </recommendedName>
</protein>
<evidence type="ECO:0000256" key="1">
    <source>
        <dbReference type="ARBA" id="ARBA00004340"/>
    </source>
</evidence>
<dbReference type="EMBL" id="JPOX01000012">
    <property type="protein sequence ID" value="KFX48378.1"/>
    <property type="molecule type" value="Genomic_DNA"/>
</dbReference>
<accession>A0A093XSY0</accession>
<proteinExistence type="predicted"/>
<evidence type="ECO:0000313" key="6">
    <source>
        <dbReference type="EMBL" id="KFX48378.1"/>
    </source>
</evidence>
<feature type="domain" description="Crinkler effector protein N-terminal" evidence="5">
    <location>
        <begin position="8"/>
        <end position="73"/>
    </location>
</feature>
<name>A0A093XSY0_TALMA</name>
<dbReference type="InterPro" id="IPR045379">
    <property type="entry name" value="Crinkler_N"/>
</dbReference>